<evidence type="ECO:0000256" key="5">
    <source>
        <dbReference type="ARBA" id="ARBA00023136"/>
    </source>
</evidence>
<dbReference type="Gene3D" id="3.30.460.20">
    <property type="entry name" value="CorA soluble domain-like"/>
    <property type="match status" value="1"/>
</dbReference>
<dbReference type="RefSeq" id="WP_194847976.1">
    <property type="nucleotide sequence ID" value="NZ_JAAEJV010000034.1"/>
</dbReference>
<dbReference type="InterPro" id="IPR045863">
    <property type="entry name" value="CorA_TM1_TM2"/>
</dbReference>
<comment type="subcellular location">
    <subcellularLocation>
        <location evidence="1">Membrane</location>
        <topology evidence="1">Multi-pass membrane protein</topology>
    </subcellularLocation>
</comment>
<sequence length="306" mass="35487">MITIYDKGEHDEEFIEIPEPKQGCWIHVEEATTNDINQISKLIDLDYTDMYDALDRYEIPRVEREDKNVLIFTRHPIDPEAGLYTTTFTIILTKDYFITICPQKSQIISNLISQKPKFSPSQKSKFLIYILLKITQEYTLQIKKIRTNVLKQEKKTSLVDSKDITNLTSYEEVLNQYLSSLVPMRGVLESITSGRYTILYEKDQDLLEDLLHASIQSEDLCSINLRSIRSLRDSYQIIFTNQLNKTIKLLTALTIILSIPTMVASLYGMNVGLPIAEMKHAFSIIMIFIVILSIFSLIIFQRKKWL</sequence>
<dbReference type="InterPro" id="IPR002523">
    <property type="entry name" value="MgTranspt_CorA/ZnTranspt_ZntB"/>
</dbReference>
<evidence type="ECO:0000313" key="8">
    <source>
        <dbReference type="Proteomes" id="UP001194714"/>
    </source>
</evidence>
<accession>A0ABS0AZW1</accession>
<dbReference type="Proteomes" id="UP001194714">
    <property type="component" value="Unassembled WGS sequence"/>
</dbReference>
<keyword evidence="3 6" id="KW-0812">Transmembrane</keyword>
<evidence type="ECO:0000256" key="2">
    <source>
        <dbReference type="ARBA" id="ARBA00009765"/>
    </source>
</evidence>
<reference evidence="7 8" key="1">
    <citation type="submission" date="2020-01" db="EMBL/GenBank/DDBJ databases">
        <title>Draft genome sequence of Cand. Neptunochlamydia vexilliferae K9.</title>
        <authorList>
            <person name="Schulz F."/>
            <person name="Koestlbacher S."/>
            <person name="Wascher F."/>
            <person name="Pizzetti I."/>
            <person name="Horn M."/>
        </authorList>
    </citation>
    <scope>NUCLEOTIDE SEQUENCE [LARGE SCALE GENOMIC DNA]</scope>
    <source>
        <strain evidence="7 8">K9</strain>
    </source>
</reference>
<organism evidence="7 8">
    <name type="scientific">Candidatus Neptunichlamydia vexilliferae</name>
    <dbReference type="NCBI Taxonomy" id="1651774"/>
    <lineage>
        <taxon>Bacteria</taxon>
        <taxon>Pseudomonadati</taxon>
        <taxon>Chlamydiota</taxon>
        <taxon>Chlamydiia</taxon>
        <taxon>Parachlamydiales</taxon>
        <taxon>Simkaniaceae</taxon>
        <taxon>Candidatus Neptunichlamydia</taxon>
    </lineage>
</organism>
<evidence type="ECO:0000256" key="3">
    <source>
        <dbReference type="ARBA" id="ARBA00022692"/>
    </source>
</evidence>
<dbReference type="SUPFAM" id="SSF144083">
    <property type="entry name" value="Magnesium transport protein CorA, transmembrane region"/>
    <property type="match status" value="1"/>
</dbReference>
<name>A0ABS0AZW1_9BACT</name>
<dbReference type="InterPro" id="IPR047199">
    <property type="entry name" value="CorA-like"/>
</dbReference>
<dbReference type="CDD" id="cd12827">
    <property type="entry name" value="EcCorA_ZntB-like_u2"/>
    <property type="match status" value="1"/>
</dbReference>
<dbReference type="SUPFAM" id="SSF143865">
    <property type="entry name" value="CorA soluble domain-like"/>
    <property type="match status" value="1"/>
</dbReference>
<evidence type="ECO:0000256" key="6">
    <source>
        <dbReference type="SAM" id="Phobius"/>
    </source>
</evidence>
<comment type="similarity">
    <text evidence="2">Belongs to the CorA metal ion transporter (MIT) (TC 1.A.35) family.</text>
</comment>
<keyword evidence="4 6" id="KW-1133">Transmembrane helix</keyword>
<comment type="caution">
    <text evidence="7">The sequence shown here is derived from an EMBL/GenBank/DDBJ whole genome shotgun (WGS) entry which is preliminary data.</text>
</comment>
<keyword evidence="8" id="KW-1185">Reference proteome</keyword>
<evidence type="ECO:0000256" key="1">
    <source>
        <dbReference type="ARBA" id="ARBA00004141"/>
    </source>
</evidence>
<evidence type="ECO:0000256" key="4">
    <source>
        <dbReference type="ARBA" id="ARBA00022989"/>
    </source>
</evidence>
<dbReference type="PANTHER" id="PTHR47891:SF2">
    <property type="entry name" value="MAGNESIUM AND COBALT TRANSPORTER"/>
    <property type="match status" value="1"/>
</dbReference>
<evidence type="ECO:0000313" key="7">
    <source>
        <dbReference type="EMBL" id="MBF5059669.1"/>
    </source>
</evidence>
<dbReference type="Pfam" id="PF01544">
    <property type="entry name" value="CorA"/>
    <property type="match status" value="1"/>
</dbReference>
<gene>
    <name evidence="7" type="ORF">NEPTK9_001185</name>
</gene>
<proteinExistence type="inferred from homology"/>
<dbReference type="EMBL" id="JAAEJV010000034">
    <property type="protein sequence ID" value="MBF5059669.1"/>
    <property type="molecule type" value="Genomic_DNA"/>
</dbReference>
<dbReference type="PANTHER" id="PTHR47891">
    <property type="entry name" value="TRANSPORTER-RELATED"/>
    <property type="match status" value="1"/>
</dbReference>
<dbReference type="Gene3D" id="1.20.58.340">
    <property type="entry name" value="Magnesium transport protein CorA, transmembrane region"/>
    <property type="match status" value="2"/>
</dbReference>
<feature type="transmembrane region" description="Helical" evidence="6">
    <location>
        <begin position="249"/>
        <end position="269"/>
    </location>
</feature>
<evidence type="ECO:0008006" key="9">
    <source>
        <dbReference type="Google" id="ProtNLM"/>
    </source>
</evidence>
<protein>
    <recommendedName>
        <fullName evidence="9">Magnesium transporter CorA family protein</fullName>
    </recommendedName>
</protein>
<keyword evidence="5 6" id="KW-0472">Membrane</keyword>
<dbReference type="InterPro" id="IPR045861">
    <property type="entry name" value="CorA_cytoplasmic_dom"/>
</dbReference>
<feature type="transmembrane region" description="Helical" evidence="6">
    <location>
        <begin position="281"/>
        <end position="300"/>
    </location>
</feature>